<dbReference type="GO" id="GO:0016020">
    <property type="term" value="C:membrane"/>
    <property type="evidence" value="ECO:0007669"/>
    <property type="project" value="InterPro"/>
</dbReference>
<dbReference type="EMBL" id="CP014327">
    <property type="protein sequence ID" value="AML51748.1"/>
    <property type="molecule type" value="Genomic_DNA"/>
</dbReference>
<reference evidence="3 4" key="1">
    <citation type="submission" date="2016-02" db="EMBL/GenBank/DDBJ databases">
        <title>Complete genome sequence of Halocynthiibacter arcticus PAMC 20958t from arctic marine sediment.</title>
        <authorList>
            <person name="Lee Y.M."/>
            <person name="Baek K."/>
            <person name="Lee H.K."/>
            <person name="Shin S.C."/>
        </authorList>
    </citation>
    <scope>NUCLEOTIDE SEQUENCE [LARGE SCALE GENOMIC DNA]</scope>
    <source>
        <strain evidence="3">PAMC 20958</strain>
    </source>
</reference>
<dbReference type="InterPro" id="IPR000620">
    <property type="entry name" value="EamA_dom"/>
</dbReference>
<evidence type="ECO:0000256" key="1">
    <source>
        <dbReference type="SAM" id="Phobius"/>
    </source>
</evidence>
<proteinExistence type="predicted"/>
<sequence>MNNLNGILLMIAAMAGFALEDLFVKLLSSTISTGQILIVLGASSSIGFALMAYTKGHNIFAAHVWTRATIARASADAIAAVAFVTSLSLVPISTVAAVFQVTPLVITMGAALFLGEQVGWRRWTAITVGFIGVLIIIRPGLSGFDPAVLLVLISIVGVATRDLITRRIPKNIASTVISFQAFASLIVAGTILLFLSPDTLVAVSKLEAAYFVGGVFFGGAGYYGIVVAMRIGDASTVTPFRYTRLLFSLVIGVLVFNERPDALTLLGAAIVIGTGLFTFLRERRALSLSEIRV</sequence>
<feature type="transmembrane region" description="Helical" evidence="1">
    <location>
        <begin position="6"/>
        <end position="24"/>
    </location>
</feature>
<feature type="domain" description="EamA" evidence="2">
    <location>
        <begin position="147"/>
        <end position="274"/>
    </location>
</feature>
<evidence type="ECO:0000259" key="2">
    <source>
        <dbReference type="Pfam" id="PF00892"/>
    </source>
</evidence>
<dbReference type="AlphaFoldDB" id="A0A126V087"/>
<feature type="transmembrane region" description="Helical" evidence="1">
    <location>
        <begin position="208"/>
        <end position="228"/>
    </location>
</feature>
<evidence type="ECO:0000313" key="4">
    <source>
        <dbReference type="Proteomes" id="UP000070371"/>
    </source>
</evidence>
<feature type="transmembrane region" description="Helical" evidence="1">
    <location>
        <begin position="36"/>
        <end position="54"/>
    </location>
</feature>
<feature type="transmembrane region" description="Helical" evidence="1">
    <location>
        <begin position="240"/>
        <end position="256"/>
    </location>
</feature>
<feature type="transmembrane region" description="Helical" evidence="1">
    <location>
        <begin position="147"/>
        <end position="164"/>
    </location>
</feature>
<feature type="domain" description="EamA" evidence="2">
    <location>
        <begin position="5"/>
        <end position="137"/>
    </location>
</feature>
<dbReference type="Gene3D" id="1.10.3730.20">
    <property type="match status" value="1"/>
</dbReference>
<dbReference type="SUPFAM" id="SSF103481">
    <property type="entry name" value="Multidrug resistance efflux transporter EmrE"/>
    <property type="match status" value="2"/>
</dbReference>
<feature type="transmembrane region" description="Helical" evidence="1">
    <location>
        <begin position="176"/>
        <end position="196"/>
    </location>
</feature>
<keyword evidence="1" id="KW-0472">Membrane</keyword>
<keyword evidence="1" id="KW-1133">Transmembrane helix</keyword>
<keyword evidence="4" id="KW-1185">Reference proteome</keyword>
<dbReference type="Pfam" id="PF00892">
    <property type="entry name" value="EamA"/>
    <property type="match status" value="2"/>
</dbReference>
<dbReference type="OrthoDB" id="7165334at2"/>
<dbReference type="STRING" id="1579316.RC74_11180"/>
<gene>
    <name evidence="3" type="ORF">RC74_11180</name>
</gene>
<dbReference type="PANTHER" id="PTHR22911">
    <property type="entry name" value="ACYL-MALONYL CONDENSING ENZYME-RELATED"/>
    <property type="match status" value="1"/>
</dbReference>
<dbReference type="Proteomes" id="UP000070371">
    <property type="component" value="Chromosome"/>
</dbReference>
<feature type="transmembrane region" description="Helical" evidence="1">
    <location>
        <begin position="262"/>
        <end position="280"/>
    </location>
</feature>
<accession>A0A126V087</accession>
<dbReference type="InterPro" id="IPR037185">
    <property type="entry name" value="EmrE-like"/>
</dbReference>
<dbReference type="RefSeq" id="WP_039001713.1">
    <property type="nucleotide sequence ID" value="NZ_CP014327.1"/>
</dbReference>
<organism evidence="3 4">
    <name type="scientific">Falsihalocynthiibacter arcticus</name>
    <dbReference type="NCBI Taxonomy" id="1579316"/>
    <lineage>
        <taxon>Bacteria</taxon>
        <taxon>Pseudomonadati</taxon>
        <taxon>Pseudomonadota</taxon>
        <taxon>Alphaproteobacteria</taxon>
        <taxon>Rhodobacterales</taxon>
        <taxon>Roseobacteraceae</taxon>
        <taxon>Falsihalocynthiibacter</taxon>
    </lineage>
</organism>
<keyword evidence="1" id="KW-0812">Transmembrane</keyword>
<name>A0A126V087_9RHOB</name>
<dbReference type="KEGG" id="hat:RC74_11180"/>
<dbReference type="PANTHER" id="PTHR22911:SF135">
    <property type="entry name" value="BLR4310 PROTEIN"/>
    <property type="match status" value="1"/>
</dbReference>
<protein>
    <recommendedName>
        <fullName evidence="2">EamA domain-containing protein</fullName>
    </recommendedName>
</protein>
<evidence type="ECO:0000313" key="3">
    <source>
        <dbReference type="EMBL" id="AML51748.1"/>
    </source>
</evidence>